<keyword evidence="2" id="KW-1185">Reference proteome</keyword>
<evidence type="ECO:0000313" key="2">
    <source>
        <dbReference type="Proteomes" id="UP000184231"/>
    </source>
</evidence>
<dbReference type="AlphaFoldDB" id="A0A1M6M993"/>
<dbReference type="EMBL" id="FQYX01000039">
    <property type="protein sequence ID" value="SHJ80019.1"/>
    <property type="molecule type" value="Genomic_DNA"/>
</dbReference>
<dbReference type="Proteomes" id="UP000184231">
    <property type="component" value="Unassembled WGS sequence"/>
</dbReference>
<dbReference type="STRING" id="558155.SAMN04487911_1391"/>
<accession>A0A1M6M993</accession>
<evidence type="ECO:0000313" key="1">
    <source>
        <dbReference type="EMBL" id="SHJ80019.1"/>
    </source>
</evidence>
<name>A0A1M6M993_9FLAO</name>
<reference evidence="1 2" key="1">
    <citation type="submission" date="2016-11" db="EMBL/GenBank/DDBJ databases">
        <authorList>
            <person name="Jaros S."/>
            <person name="Januszkiewicz K."/>
            <person name="Wedrychowicz H."/>
        </authorList>
    </citation>
    <scope>NUCLEOTIDE SEQUENCE [LARGE SCALE GENOMIC DNA]</scope>
    <source>
        <strain evidence="1 2">CGMCC 1.8863</strain>
    </source>
</reference>
<dbReference type="PROSITE" id="PS51257">
    <property type="entry name" value="PROKAR_LIPOPROTEIN"/>
    <property type="match status" value="1"/>
</dbReference>
<gene>
    <name evidence="1" type="ORF">SAMN04487911_1391</name>
</gene>
<organism evidence="1 2">
    <name type="scientific">Arenibacter nanhaiticus</name>
    <dbReference type="NCBI Taxonomy" id="558155"/>
    <lineage>
        <taxon>Bacteria</taxon>
        <taxon>Pseudomonadati</taxon>
        <taxon>Bacteroidota</taxon>
        <taxon>Flavobacteriia</taxon>
        <taxon>Flavobacteriales</taxon>
        <taxon>Flavobacteriaceae</taxon>
        <taxon>Arenibacter</taxon>
    </lineage>
</organism>
<dbReference type="RefSeq" id="WP_072765812.1">
    <property type="nucleotide sequence ID" value="NZ_FQYX01000039.1"/>
</dbReference>
<proteinExistence type="predicted"/>
<sequence length="502" mass="57412">MIHNVKLCWLLCFLLSYSCEENNVSQSITVGENEIVGPGPFNSNRLFIKHGLQLLCWVGNENLDVERVDVAYYKINNNDWKLSRFKGATFFVGPTLFNKEFILNDFPETQWSMAKAPYGKHLTGGPIDYEFKNGFLQEEQLMALSRLTSLCIGDEEDYTPDLVKWTRDWFSVSRKHYPDVLLHNNQFGYGGQWNVEQLRGYVRTAKPDLLTYDAYYFLPIGEKIDYYRGAKAMAEDLMMYRNVALEGYDGTGTAPIAFGQYTQGYKQDGAYEISESELRLYYSLTWTFGGKWLNWFRWLQGNNDNGITTPTSWAMLLKDGIPGQPTKYMDWTAQANKESLAIGEHLVRLQTTNVSFKGGSEELTNGKPKNVNHWNPDNGQLLETLEATCNKRDFIGKSGDLYIGSFEIIPDHKNGDPNFFDSSEAEYFMITNALTTNHNEFSAELSQIVRFSIKKNLTTGKGIYIVNRVNGFENKIKGEPLGDRVYFEIEINGGDYAFFVLK</sequence>
<dbReference type="OrthoDB" id="9798386at2"/>
<protein>
    <submittedName>
        <fullName evidence="1">Uncharacterized protein</fullName>
    </submittedName>
</protein>